<protein>
    <recommendedName>
        <fullName evidence="2">DUF5683 domain-containing protein</fullName>
    </recommendedName>
</protein>
<sequence>MIWNELLKLLKTKIKVTKEGLLCSETSIFGPNLLIVDIRGFLLKISLILLQLLVVFNLHAQLVNADTIKQVEKKPVKEEEVHSPKKAAIYSAVLPGLGQAYNKKYWKIPLVYIGFGTIGYFIKWNNDNYQFNKMAYNHLIDDNPETNRFQEIDAIKYYDLDNPTHFNNFRDGLIKRQDYYRRNRDLLVISMVAFYGINIIDASVDAHLFNFDISDDLTFNWEPSMLNINDNLVYCFNFKFNF</sequence>
<dbReference type="AlphaFoldDB" id="A0A1M6L2U4"/>
<evidence type="ECO:0000313" key="4">
    <source>
        <dbReference type="Proteomes" id="UP000184050"/>
    </source>
</evidence>
<keyword evidence="1" id="KW-1133">Transmembrane helix</keyword>
<name>A0A1M6L2U4_9BACT</name>
<keyword evidence="1" id="KW-0812">Transmembrane</keyword>
<keyword evidence="4" id="KW-1185">Reference proteome</keyword>
<dbReference type="Pfam" id="PF18935">
    <property type="entry name" value="DUF5683"/>
    <property type="match status" value="1"/>
</dbReference>
<accession>A0A1M6L2U4</accession>
<evidence type="ECO:0000256" key="1">
    <source>
        <dbReference type="SAM" id="Phobius"/>
    </source>
</evidence>
<dbReference type="InterPro" id="IPR043738">
    <property type="entry name" value="DUF5683"/>
</dbReference>
<reference evidence="3 4" key="1">
    <citation type="submission" date="2016-11" db="EMBL/GenBank/DDBJ databases">
        <authorList>
            <person name="Jaros S."/>
            <person name="Januszkiewicz K."/>
            <person name="Wedrychowicz H."/>
        </authorList>
    </citation>
    <scope>NUCLEOTIDE SEQUENCE [LARGE SCALE GENOMIC DNA]</scope>
    <source>
        <strain evidence="3 4">DSM 27063</strain>
    </source>
</reference>
<gene>
    <name evidence="3" type="ORF">SAMN05444280_12549</name>
</gene>
<dbReference type="EMBL" id="FQZE01000025">
    <property type="protein sequence ID" value="SHJ65538.1"/>
    <property type="molecule type" value="Genomic_DNA"/>
</dbReference>
<proteinExistence type="predicted"/>
<keyword evidence="1" id="KW-0472">Membrane</keyword>
<feature type="transmembrane region" description="Helical" evidence="1">
    <location>
        <begin position="41"/>
        <end position="60"/>
    </location>
</feature>
<feature type="transmembrane region" description="Helical" evidence="1">
    <location>
        <begin position="186"/>
        <end position="204"/>
    </location>
</feature>
<evidence type="ECO:0000259" key="2">
    <source>
        <dbReference type="Pfam" id="PF18935"/>
    </source>
</evidence>
<dbReference type="Proteomes" id="UP000184050">
    <property type="component" value="Unassembled WGS sequence"/>
</dbReference>
<feature type="domain" description="DUF5683" evidence="2">
    <location>
        <begin position="81"/>
        <end position="242"/>
    </location>
</feature>
<dbReference type="STRING" id="1168035.SAMN05444280_12549"/>
<evidence type="ECO:0000313" key="3">
    <source>
        <dbReference type="EMBL" id="SHJ65538.1"/>
    </source>
</evidence>
<organism evidence="3 4">
    <name type="scientific">Tangfeifania diversioriginum</name>
    <dbReference type="NCBI Taxonomy" id="1168035"/>
    <lineage>
        <taxon>Bacteria</taxon>
        <taxon>Pseudomonadati</taxon>
        <taxon>Bacteroidota</taxon>
        <taxon>Bacteroidia</taxon>
        <taxon>Marinilabiliales</taxon>
        <taxon>Prolixibacteraceae</taxon>
        <taxon>Tangfeifania</taxon>
    </lineage>
</organism>